<name>A0A0J6Y821_COCIT</name>
<accession>A0A0J6Y821</accession>
<dbReference type="AlphaFoldDB" id="A0A0J6Y821"/>
<feature type="region of interest" description="Disordered" evidence="1">
    <location>
        <begin position="84"/>
        <end position="111"/>
    </location>
</feature>
<sequence length="111" mass="12256">MALGHDKCRPFHDNSLHAGSQIVKQQRSIVCLPHGIQACFSTELAGPPSPWAVKAPKIAQPLGGEGSRQILAEGGQDKVERYIARDKRRPETLMTRQREERGKKGGGLFRD</sequence>
<organism evidence="2 3">
    <name type="scientific">Coccidioides immitis RMSCC 2394</name>
    <dbReference type="NCBI Taxonomy" id="404692"/>
    <lineage>
        <taxon>Eukaryota</taxon>
        <taxon>Fungi</taxon>
        <taxon>Dikarya</taxon>
        <taxon>Ascomycota</taxon>
        <taxon>Pezizomycotina</taxon>
        <taxon>Eurotiomycetes</taxon>
        <taxon>Eurotiomycetidae</taxon>
        <taxon>Onygenales</taxon>
        <taxon>Onygenaceae</taxon>
        <taxon>Coccidioides</taxon>
    </lineage>
</organism>
<dbReference type="EMBL" id="DS028094">
    <property type="protein sequence ID" value="KMP03204.1"/>
    <property type="molecule type" value="Genomic_DNA"/>
</dbReference>
<dbReference type="Proteomes" id="UP000054565">
    <property type="component" value="Unassembled WGS sequence"/>
</dbReference>
<protein>
    <submittedName>
        <fullName evidence="2">Uncharacterized protein</fullName>
    </submittedName>
</protein>
<evidence type="ECO:0000313" key="3">
    <source>
        <dbReference type="Proteomes" id="UP000054565"/>
    </source>
</evidence>
<proteinExistence type="predicted"/>
<gene>
    <name evidence="2" type="ORF">CIRG_02896</name>
</gene>
<reference evidence="3" key="1">
    <citation type="journal article" date="2010" name="Genome Res.">
        <title>Population genomic sequencing of Coccidioides fungi reveals recent hybridization and transposon control.</title>
        <authorList>
            <person name="Neafsey D.E."/>
            <person name="Barker B.M."/>
            <person name="Sharpton T.J."/>
            <person name="Stajich J.E."/>
            <person name="Park D.J."/>
            <person name="Whiston E."/>
            <person name="Hung C.-Y."/>
            <person name="McMahan C."/>
            <person name="White J."/>
            <person name="Sykes S."/>
            <person name="Heiman D."/>
            <person name="Young S."/>
            <person name="Zeng Q."/>
            <person name="Abouelleil A."/>
            <person name="Aftuck L."/>
            <person name="Bessette D."/>
            <person name="Brown A."/>
            <person name="FitzGerald M."/>
            <person name="Lui A."/>
            <person name="Macdonald J.P."/>
            <person name="Priest M."/>
            <person name="Orbach M.J."/>
            <person name="Galgiani J.N."/>
            <person name="Kirkland T.N."/>
            <person name="Cole G.T."/>
            <person name="Birren B.W."/>
            <person name="Henn M.R."/>
            <person name="Taylor J.W."/>
            <person name="Rounsley S.D."/>
        </authorList>
    </citation>
    <scope>NUCLEOTIDE SEQUENCE [LARGE SCALE GENOMIC DNA]</scope>
    <source>
        <strain evidence="3">RMSCC 2394</strain>
    </source>
</reference>
<evidence type="ECO:0000256" key="1">
    <source>
        <dbReference type="SAM" id="MobiDB-lite"/>
    </source>
</evidence>
<evidence type="ECO:0000313" key="2">
    <source>
        <dbReference type="EMBL" id="KMP03204.1"/>
    </source>
</evidence>